<sequence>MIDLHTQLDDEIELIRASLLPAEELTTTDQDDWPRVLTIDSKDSKLSLQLRIQQEYPSPSSLQVEIRGDIGKDEAEEWRSWTAERLKDWQAADE</sequence>
<gene>
    <name evidence="1" type="ORF">BD324DRAFT_616095</name>
</gene>
<reference evidence="1 2" key="1">
    <citation type="submission" date="2017-03" db="EMBL/GenBank/DDBJ databases">
        <title>Widespread Adenine N6-methylation of Active Genes in Fungi.</title>
        <authorList>
            <consortium name="DOE Joint Genome Institute"/>
            <person name="Mondo S.J."/>
            <person name="Dannebaum R.O."/>
            <person name="Kuo R.C."/>
            <person name="Louie K.B."/>
            <person name="Bewick A.J."/>
            <person name="Labutti K."/>
            <person name="Haridas S."/>
            <person name="Kuo A."/>
            <person name="Salamov A."/>
            <person name="Ahrendt S.R."/>
            <person name="Lau R."/>
            <person name="Bowen B.P."/>
            <person name="Lipzen A."/>
            <person name="Sullivan W."/>
            <person name="Andreopoulos W.B."/>
            <person name="Clum A."/>
            <person name="Lindquist E."/>
            <person name="Daum C."/>
            <person name="Northen T.R."/>
            <person name="Ramamoorthy G."/>
            <person name="Schmitz R.J."/>
            <person name="Gryganskyi A."/>
            <person name="Culley D."/>
            <person name="Magnuson J."/>
            <person name="James T.Y."/>
            <person name="O'Malley M.A."/>
            <person name="Stajich J.E."/>
            <person name="Spatafora J.W."/>
            <person name="Visel A."/>
            <person name="Grigoriev I.V."/>
        </authorList>
    </citation>
    <scope>NUCLEOTIDE SEQUENCE [LARGE SCALE GENOMIC DNA]</scope>
    <source>
        <strain evidence="1 2">NRRL Y-17943</strain>
    </source>
</reference>
<organism evidence="1 2">
    <name type="scientific">Kockovaella imperatae</name>
    <dbReference type="NCBI Taxonomy" id="4999"/>
    <lineage>
        <taxon>Eukaryota</taxon>
        <taxon>Fungi</taxon>
        <taxon>Dikarya</taxon>
        <taxon>Basidiomycota</taxon>
        <taxon>Agaricomycotina</taxon>
        <taxon>Tremellomycetes</taxon>
        <taxon>Tremellales</taxon>
        <taxon>Cuniculitremaceae</taxon>
        <taxon>Kockovaella</taxon>
    </lineage>
</organism>
<dbReference type="STRING" id="4999.A0A1Y1UR40"/>
<dbReference type="EMBL" id="NBSH01000002">
    <property type="protein sequence ID" value="ORX40057.1"/>
    <property type="molecule type" value="Genomic_DNA"/>
</dbReference>
<keyword evidence="2" id="KW-1185">Reference proteome</keyword>
<accession>A0A1Y1UR40</accession>
<evidence type="ECO:0000313" key="1">
    <source>
        <dbReference type="EMBL" id="ORX40057.1"/>
    </source>
</evidence>
<dbReference type="InParanoid" id="A0A1Y1UR40"/>
<dbReference type="OrthoDB" id="2595677at2759"/>
<comment type="caution">
    <text evidence="1">The sequence shown here is derived from an EMBL/GenBank/DDBJ whole genome shotgun (WGS) entry which is preliminary data.</text>
</comment>
<dbReference type="AlphaFoldDB" id="A0A1Y1UR40"/>
<dbReference type="Proteomes" id="UP000193218">
    <property type="component" value="Unassembled WGS sequence"/>
</dbReference>
<protein>
    <submittedName>
        <fullName evidence="1">Uncharacterized protein</fullName>
    </submittedName>
</protein>
<name>A0A1Y1UR40_9TREE</name>
<dbReference type="RefSeq" id="XP_021873842.1">
    <property type="nucleotide sequence ID" value="XM_022014791.1"/>
</dbReference>
<dbReference type="GeneID" id="33556599"/>
<proteinExistence type="predicted"/>
<evidence type="ECO:0000313" key="2">
    <source>
        <dbReference type="Proteomes" id="UP000193218"/>
    </source>
</evidence>